<feature type="compositionally biased region" description="Low complexity" evidence="1">
    <location>
        <begin position="36"/>
        <end position="59"/>
    </location>
</feature>
<feature type="region of interest" description="Disordered" evidence="1">
    <location>
        <begin position="1"/>
        <end position="188"/>
    </location>
</feature>
<dbReference type="EMBL" id="SPNV01000019">
    <property type="protein sequence ID" value="KAF5865461.1"/>
    <property type="molecule type" value="Genomic_DNA"/>
</dbReference>
<feature type="compositionally biased region" description="Basic and acidic residues" evidence="1">
    <location>
        <begin position="93"/>
        <end position="103"/>
    </location>
</feature>
<reference evidence="2 3" key="1">
    <citation type="submission" date="2019-04" db="EMBL/GenBank/DDBJ databases">
        <title>Aspergillus burnettii sp. nov., novel species from soil in southeast Queensland.</title>
        <authorList>
            <person name="Gilchrist C.L.M."/>
            <person name="Pitt J.I."/>
            <person name="Lange L."/>
            <person name="Lacey H.J."/>
            <person name="Vuong D."/>
            <person name="Midgley D.J."/>
            <person name="Greenfield P."/>
            <person name="Bradbury M."/>
            <person name="Lacey E."/>
            <person name="Busk P.K."/>
            <person name="Pilgaard B."/>
            <person name="Chooi Y.H."/>
            <person name="Piggott A.M."/>
        </authorList>
    </citation>
    <scope>NUCLEOTIDE SEQUENCE [LARGE SCALE GENOMIC DNA]</scope>
    <source>
        <strain evidence="2 3">FRR 5400</strain>
    </source>
</reference>
<protein>
    <submittedName>
        <fullName evidence="2">FKBP12-associated protein</fullName>
    </submittedName>
</protein>
<dbReference type="AlphaFoldDB" id="A0A8H6AEA9"/>
<feature type="compositionally biased region" description="Basic residues" evidence="1">
    <location>
        <begin position="73"/>
        <end position="82"/>
    </location>
</feature>
<evidence type="ECO:0000313" key="2">
    <source>
        <dbReference type="EMBL" id="KAF5865461.1"/>
    </source>
</evidence>
<evidence type="ECO:0000313" key="3">
    <source>
        <dbReference type="Proteomes" id="UP000541154"/>
    </source>
</evidence>
<accession>A0A8H6AEA9</accession>
<sequence>MSDNPAPIAEGSTSRSRPSRRGGRGRGNRNPHRRPQTQTTESSHDTQSSSQQSPQAQPTQPLPSDPPHDAPRSRRRPRRGRGGRGGGAPPEASDYRQRERGGDRGIASAGRRFEGRLTKPEQASGDDQAGTTVGSNDLELRADAPEFVPGTQPENVTSSATPAATKKKSKPKSTPPPPPKVTTKSVAPDIATRIHEDIAHNLYECPICTAELGKRNGQRMKVPLRRTLPVVKERATRIHLEPGAALDVTLRMKCFRQATHVGARKKSIRGRSPVSRHTPAGKPVHDHVKAAHIRAIRLAMLDLVSRVQLWVLLRIAFAVGTRLPSVAKIPIMKMDGAAAKYAAIFCPAVSILALDHVTKVFAVLAR</sequence>
<proteinExistence type="predicted"/>
<evidence type="ECO:0000256" key="1">
    <source>
        <dbReference type="SAM" id="MobiDB-lite"/>
    </source>
</evidence>
<name>A0A8H6AEA9_PETAA</name>
<dbReference type="Proteomes" id="UP000541154">
    <property type="component" value="Unassembled WGS sequence"/>
</dbReference>
<organism evidence="2 3">
    <name type="scientific">Petromyces alliaceus</name>
    <name type="common">Aspergillus alliaceus</name>
    <dbReference type="NCBI Taxonomy" id="209559"/>
    <lineage>
        <taxon>Eukaryota</taxon>
        <taxon>Fungi</taxon>
        <taxon>Dikarya</taxon>
        <taxon>Ascomycota</taxon>
        <taxon>Pezizomycotina</taxon>
        <taxon>Eurotiomycetes</taxon>
        <taxon>Eurotiomycetidae</taxon>
        <taxon>Eurotiales</taxon>
        <taxon>Aspergillaceae</taxon>
        <taxon>Aspergillus</taxon>
        <taxon>Aspergillus subgen. Circumdati</taxon>
    </lineage>
</organism>
<gene>
    <name evidence="2" type="primary">FAP1_2</name>
    <name evidence="2" type="ORF">ETB97_003719</name>
</gene>
<keyword evidence="3" id="KW-1185">Reference proteome</keyword>
<comment type="caution">
    <text evidence="2">The sequence shown here is derived from an EMBL/GenBank/DDBJ whole genome shotgun (WGS) entry which is preliminary data.</text>
</comment>
<feature type="compositionally biased region" description="Basic residues" evidence="1">
    <location>
        <begin position="17"/>
        <end position="35"/>
    </location>
</feature>